<evidence type="ECO:0000313" key="1">
    <source>
        <dbReference type="EMBL" id="MBB1069347.1"/>
    </source>
</evidence>
<accession>A0A7W3TR27</accession>
<keyword evidence="2" id="KW-1185">Reference proteome</keyword>
<proteinExistence type="predicted"/>
<gene>
    <name evidence="1" type="ORF">H5S40_04150</name>
</gene>
<dbReference type="EMBL" id="JACIVC010000050">
    <property type="protein sequence ID" value="MBB1069347.1"/>
    <property type="molecule type" value="Genomic_DNA"/>
</dbReference>
<dbReference type="Proteomes" id="UP000518316">
    <property type="component" value="Unassembled WGS sequence"/>
</dbReference>
<protein>
    <submittedName>
        <fullName evidence="1">Uncharacterized protein</fullName>
    </submittedName>
</protein>
<comment type="caution">
    <text evidence="1">The sequence shown here is derived from an EMBL/GenBank/DDBJ whole genome shotgun (WGS) entry which is preliminary data.</text>
</comment>
<reference evidence="1 2" key="1">
    <citation type="submission" date="2020-07" db="EMBL/GenBank/DDBJ databases">
        <title>Description of Limosilactobacillus balticus sp. nov., Limosilactobacillus agrestis sp. nov., Limosilactobacillus albertensis sp. nov., Limosilactobacillus rudii sp. nov., Limosilactobacillus fastidiosus sp. nov., five novel Limosilactobacillus species isolated from the vertebrate gastrointestinal tract, and proposal of 6 subspecies of Limosilactobacillus reuteri adapted to the gastrointestinal tract of specific vertebrate hosts.</title>
        <authorList>
            <person name="Li F."/>
            <person name="Cheng C."/>
            <person name="Zheng J."/>
            <person name="Quevedo R.M."/>
            <person name="Li J."/>
            <person name="Roos S."/>
            <person name="Gaenzle M.G."/>
            <person name="Walter J."/>
        </authorList>
    </citation>
    <scope>NUCLEOTIDE SEQUENCE [LARGE SCALE GENOMIC DNA]</scope>
    <source>
        <strain evidence="1 2">RRLNB_1_1</strain>
    </source>
</reference>
<dbReference type="AlphaFoldDB" id="A0A7W3TR27"/>
<name>A0A7W3TR27_9LACO</name>
<evidence type="ECO:0000313" key="2">
    <source>
        <dbReference type="Proteomes" id="UP000518316"/>
    </source>
</evidence>
<organism evidence="1 2">
    <name type="scientific">Limosilactobacillus albertensis</name>
    <dbReference type="NCBI Taxonomy" id="2759752"/>
    <lineage>
        <taxon>Bacteria</taxon>
        <taxon>Bacillati</taxon>
        <taxon>Bacillota</taxon>
        <taxon>Bacilli</taxon>
        <taxon>Lactobacillales</taxon>
        <taxon>Lactobacillaceae</taxon>
        <taxon>Limosilactobacillus</taxon>
    </lineage>
</organism>
<sequence length="245" mass="27998">MSGLALPVNLEQQIVNGIMRGEQNYLQMCLRERPKLIVSDGLSWSRSNYIDTFVGKETEDYPDVSYKKAKAGHTWGYLQFVYNQSDDHKSLIFIKNIRTISTQFNGLFTNISEYLNDYAKINNKLVNEGKLKGKGVGKPFQMELLPNVSEVVTEDVDRFYIVTYNHDENGLLSEITLTMPNQQTDKLFQVENLSNLMDNSPIEFTTNELEIAAETYSDTPDSVYGPQKYGFEIPAVQTKTFENKN</sequence>
<dbReference type="RefSeq" id="WP_182597977.1">
    <property type="nucleotide sequence ID" value="NZ_JACIVC010000050.1"/>
</dbReference>